<dbReference type="EMBL" id="BPQB01000207">
    <property type="protein sequence ID" value="GJF00813.1"/>
    <property type="molecule type" value="Genomic_DNA"/>
</dbReference>
<evidence type="ECO:0000313" key="2">
    <source>
        <dbReference type="Proteomes" id="UP000703269"/>
    </source>
</evidence>
<gene>
    <name evidence="1" type="ORF">PsYK624_171140</name>
</gene>
<dbReference type="Proteomes" id="UP000703269">
    <property type="component" value="Unassembled WGS sequence"/>
</dbReference>
<dbReference type="AlphaFoldDB" id="A0A9P3LPQ7"/>
<sequence length="85" mass="9056">MRARFEHATATAQTAPASAPMCHAPTSKFTILDGTLAIHGLIETYCTPEAGAPPIATLERSSRNRSWPHLATLAILELHATCTST</sequence>
<keyword evidence="2" id="KW-1185">Reference proteome</keyword>
<proteinExistence type="predicted"/>
<evidence type="ECO:0000313" key="1">
    <source>
        <dbReference type="EMBL" id="GJF00813.1"/>
    </source>
</evidence>
<reference evidence="1 2" key="1">
    <citation type="submission" date="2021-08" db="EMBL/GenBank/DDBJ databases">
        <title>Draft Genome Sequence of Phanerochaete sordida strain YK-624.</title>
        <authorList>
            <person name="Mori T."/>
            <person name="Dohra H."/>
            <person name="Suzuki T."/>
            <person name="Kawagishi H."/>
            <person name="Hirai H."/>
        </authorList>
    </citation>
    <scope>NUCLEOTIDE SEQUENCE [LARGE SCALE GENOMIC DNA]</scope>
    <source>
        <strain evidence="1 2">YK-624</strain>
    </source>
</reference>
<organism evidence="1 2">
    <name type="scientific">Phanerochaete sordida</name>
    <dbReference type="NCBI Taxonomy" id="48140"/>
    <lineage>
        <taxon>Eukaryota</taxon>
        <taxon>Fungi</taxon>
        <taxon>Dikarya</taxon>
        <taxon>Basidiomycota</taxon>
        <taxon>Agaricomycotina</taxon>
        <taxon>Agaricomycetes</taxon>
        <taxon>Polyporales</taxon>
        <taxon>Phanerochaetaceae</taxon>
        <taxon>Phanerochaete</taxon>
    </lineage>
</organism>
<comment type="caution">
    <text evidence="1">The sequence shown here is derived from an EMBL/GenBank/DDBJ whole genome shotgun (WGS) entry which is preliminary data.</text>
</comment>
<accession>A0A9P3LPQ7</accession>
<protein>
    <submittedName>
        <fullName evidence="1">Uncharacterized protein</fullName>
    </submittedName>
</protein>
<name>A0A9P3LPQ7_9APHY</name>